<comment type="caution">
    <text evidence="1">The sequence shown here is derived from an EMBL/GenBank/DDBJ whole genome shotgun (WGS) entry which is preliminary data.</text>
</comment>
<sequence length="46" mass="5183">MANAFVTATQMSVSAPCKPWQRWSNGRTDGLLRQHVPMRLGMSRHA</sequence>
<gene>
    <name evidence="1" type="ORF">QFZ22_000864</name>
</gene>
<organism evidence="1 2">
    <name type="scientific">Streptomyces canus</name>
    <dbReference type="NCBI Taxonomy" id="58343"/>
    <lineage>
        <taxon>Bacteria</taxon>
        <taxon>Bacillati</taxon>
        <taxon>Actinomycetota</taxon>
        <taxon>Actinomycetes</taxon>
        <taxon>Kitasatosporales</taxon>
        <taxon>Streptomycetaceae</taxon>
        <taxon>Streptomyces</taxon>
        <taxon>Streptomyces aurantiacus group</taxon>
    </lineage>
</organism>
<protein>
    <submittedName>
        <fullName evidence="1">IS30 family transposase</fullName>
    </submittedName>
</protein>
<evidence type="ECO:0000313" key="1">
    <source>
        <dbReference type="EMBL" id="MDQ0904879.1"/>
    </source>
</evidence>
<accession>A0AAW8F405</accession>
<proteinExistence type="predicted"/>
<reference evidence="1" key="1">
    <citation type="submission" date="2023-07" db="EMBL/GenBank/DDBJ databases">
        <title>Comparative genomics of wheat-associated soil bacteria to identify genetic determinants of phenazine resistance.</title>
        <authorList>
            <person name="Mouncey N."/>
        </authorList>
    </citation>
    <scope>NUCLEOTIDE SEQUENCE</scope>
    <source>
        <strain evidence="1">V4I22</strain>
    </source>
</reference>
<dbReference type="AlphaFoldDB" id="A0AAW8F405"/>
<dbReference type="EMBL" id="JAUSZV010000005">
    <property type="protein sequence ID" value="MDQ0904879.1"/>
    <property type="molecule type" value="Genomic_DNA"/>
</dbReference>
<name>A0AAW8F405_9ACTN</name>
<evidence type="ECO:0000313" key="2">
    <source>
        <dbReference type="Proteomes" id="UP001234216"/>
    </source>
</evidence>
<dbReference type="Proteomes" id="UP001234216">
    <property type="component" value="Unassembled WGS sequence"/>
</dbReference>